<accession>A0A2V4RFA6</accession>
<evidence type="ECO:0000313" key="14">
    <source>
        <dbReference type="Proteomes" id="UP000247371"/>
    </source>
</evidence>
<feature type="transmembrane region" description="Helical" evidence="11">
    <location>
        <begin position="172"/>
        <end position="193"/>
    </location>
</feature>
<keyword evidence="14" id="KW-1185">Reference proteome</keyword>
<dbReference type="Gene3D" id="1.10.3730.20">
    <property type="match status" value="2"/>
</dbReference>
<dbReference type="AlphaFoldDB" id="A0A2V4RFA6"/>
<evidence type="ECO:0000256" key="3">
    <source>
        <dbReference type="ARBA" id="ARBA00022516"/>
    </source>
</evidence>
<keyword evidence="9" id="KW-0443">Lipid metabolism</keyword>
<dbReference type="GO" id="GO:0022857">
    <property type="term" value="F:transmembrane transporter activity"/>
    <property type="evidence" value="ECO:0007669"/>
    <property type="project" value="InterPro"/>
</dbReference>
<feature type="domain" description="EamA" evidence="12">
    <location>
        <begin position="144"/>
        <end position="276"/>
    </location>
</feature>
<keyword evidence="3" id="KW-0444">Lipid biosynthesis</keyword>
<keyword evidence="5" id="KW-0441">Lipid A biosynthesis</keyword>
<evidence type="ECO:0000256" key="2">
    <source>
        <dbReference type="ARBA" id="ARBA00022475"/>
    </source>
</evidence>
<comment type="subcellular location">
    <subcellularLocation>
        <location evidence="1">Cell membrane</location>
        <topology evidence="1">Multi-pass membrane protein</topology>
    </subcellularLocation>
</comment>
<keyword evidence="6 11" id="KW-0812">Transmembrane</keyword>
<keyword evidence="8 11" id="KW-1133">Transmembrane helix</keyword>
<evidence type="ECO:0000256" key="4">
    <source>
        <dbReference type="ARBA" id="ARBA00022519"/>
    </source>
</evidence>
<evidence type="ECO:0000256" key="10">
    <source>
        <dbReference type="ARBA" id="ARBA00023136"/>
    </source>
</evidence>
<evidence type="ECO:0000313" key="13">
    <source>
        <dbReference type="EMBL" id="PYD70660.1"/>
    </source>
</evidence>
<dbReference type="InterPro" id="IPR000390">
    <property type="entry name" value="Small_drug/metabolite_transptr"/>
</dbReference>
<gene>
    <name evidence="13" type="ORF">CFR76_04190</name>
</gene>
<feature type="domain" description="EamA" evidence="12">
    <location>
        <begin position="7"/>
        <end position="131"/>
    </location>
</feature>
<evidence type="ECO:0000256" key="7">
    <source>
        <dbReference type="ARBA" id="ARBA00022985"/>
    </source>
</evidence>
<dbReference type="PANTHER" id="PTHR30561">
    <property type="entry name" value="SMR FAMILY PROTON-DEPENDENT DRUG EFFLUX TRANSPORTER SUGE"/>
    <property type="match status" value="1"/>
</dbReference>
<dbReference type="Pfam" id="PF00892">
    <property type="entry name" value="EamA"/>
    <property type="match status" value="2"/>
</dbReference>
<keyword evidence="10 11" id="KW-0472">Membrane</keyword>
<evidence type="ECO:0000259" key="12">
    <source>
        <dbReference type="Pfam" id="PF00892"/>
    </source>
</evidence>
<feature type="transmembrane region" description="Helical" evidence="11">
    <location>
        <begin position="205"/>
        <end position="226"/>
    </location>
</feature>
<dbReference type="PANTHER" id="PTHR30561:SF9">
    <property type="entry name" value="4-AMINO-4-DEOXY-L-ARABINOSE-PHOSPHOUNDECAPRENOL FLIPPASE SUBUNIT ARNF-RELATED"/>
    <property type="match status" value="1"/>
</dbReference>
<evidence type="ECO:0000256" key="8">
    <source>
        <dbReference type="ARBA" id="ARBA00022989"/>
    </source>
</evidence>
<keyword evidence="2" id="KW-1003">Cell membrane</keyword>
<feature type="transmembrane region" description="Helical" evidence="11">
    <location>
        <begin position="232"/>
        <end position="254"/>
    </location>
</feature>
<dbReference type="GO" id="GO:0005886">
    <property type="term" value="C:plasma membrane"/>
    <property type="evidence" value="ECO:0007669"/>
    <property type="project" value="UniProtKB-SubCell"/>
</dbReference>
<dbReference type="SUPFAM" id="SSF103481">
    <property type="entry name" value="Multidrug resistance efflux transporter EmrE"/>
    <property type="match status" value="2"/>
</dbReference>
<feature type="transmembrane region" description="Helical" evidence="11">
    <location>
        <begin position="98"/>
        <end position="131"/>
    </location>
</feature>
<name>A0A2V4RFA6_9PROT</name>
<reference evidence="13 14" key="1">
    <citation type="submission" date="2017-07" db="EMBL/GenBank/DDBJ databases">
        <title>A draft genome sequence of Komagataeibacter swingsii LMG 22125.</title>
        <authorList>
            <person name="Skraban J."/>
            <person name="Cleenwerck I."/>
            <person name="Vandamme P."/>
            <person name="Trcek J."/>
        </authorList>
    </citation>
    <scope>NUCLEOTIDE SEQUENCE [LARGE SCALE GENOMIC DNA]</scope>
    <source>
        <strain evidence="13 14">LMG 22125</strain>
    </source>
</reference>
<dbReference type="InterPro" id="IPR037185">
    <property type="entry name" value="EmrE-like"/>
</dbReference>
<evidence type="ECO:0000256" key="9">
    <source>
        <dbReference type="ARBA" id="ARBA00023098"/>
    </source>
</evidence>
<evidence type="ECO:0000256" key="6">
    <source>
        <dbReference type="ARBA" id="ARBA00022692"/>
    </source>
</evidence>
<evidence type="ECO:0000256" key="5">
    <source>
        <dbReference type="ARBA" id="ARBA00022556"/>
    </source>
</evidence>
<evidence type="ECO:0000256" key="11">
    <source>
        <dbReference type="SAM" id="Phobius"/>
    </source>
</evidence>
<organism evidence="13 14">
    <name type="scientific">Komagataeibacter swingsii</name>
    <dbReference type="NCBI Taxonomy" id="215220"/>
    <lineage>
        <taxon>Bacteria</taxon>
        <taxon>Pseudomonadati</taxon>
        <taxon>Pseudomonadota</taxon>
        <taxon>Alphaproteobacteria</taxon>
        <taxon>Acetobacterales</taxon>
        <taxon>Acetobacteraceae</taxon>
        <taxon>Komagataeibacter</taxon>
    </lineage>
</organism>
<feature type="transmembrane region" description="Helical" evidence="11">
    <location>
        <begin position="31"/>
        <end position="52"/>
    </location>
</feature>
<proteinExistence type="predicted"/>
<dbReference type="EMBL" id="NKUB01000003">
    <property type="protein sequence ID" value="PYD70660.1"/>
    <property type="molecule type" value="Genomic_DNA"/>
</dbReference>
<feature type="transmembrane region" description="Helical" evidence="11">
    <location>
        <begin position="59"/>
        <end position="78"/>
    </location>
</feature>
<keyword evidence="4" id="KW-0997">Cell inner membrane</keyword>
<sequence>MMSLSVFLVVMFAALLHATWNAIVKKNTDKILITVLVTSSAAVISALILPFLKQPLPASWMFICVSAMLQVIYYILIARVYHLVDMSLGYPLMRGSAPFIVAILSASLLGESLSLTAWLGIGVICLGILSMALDGHHEENRDGLRLILFTAIIIAAYTMVDGIGVRRSGAPITYTLWIFLLTGLPMGIGAFCTMPGRFKHYIRHYWMQGLIGGGGTTASYGLALWAMTVAPVAMIAALRETSILFGSLISWVFLKEPATPRRVTGVCIILAGAMMLRMA</sequence>
<evidence type="ECO:0000256" key="1">
    <source>
        <dbReference type="ARBA" id="ARBA00004651"/>
    </source>
</evidence>
<dbReference type="InterPro" id="IPR000620">
    <property type="entry name" value="EamA_dom"/>
</dbReference>
<feature type="transmembrane region" description="Helical" evidence="11">
    <location>
        <begin position="143"/>
        <end position="160"/>
    </location>
</feature>
<comment type="caution">
    <text evidence="13">The sequence shown here is derived from an EMBL/GenBank/DDBJ whole genome shotgun (WGS) entry which is preliminary data.</text>
</comment>
<dbReference type="Proteomes" id="UP000247371">
    <property type="component" value="Unassembled WGS sequence"/>
</dbReference>
<protein>
    <submittedName>
        <fullName evidence="13">EamA family transporter</fullName>
    </submittedName>
</protein>
<dbReference type="GO" id="GO:0009103">
    <property type="term" value="P:lipopolysaccharide biosynthetic process"/>
    <property type="evidence" value="ECO:0007669"/>
    <property type="project" value="UniProtKB-KW"/>
</dbReference>
<dbReference type="GO" id="GO:0009245">
    <property type="term" value="P:lipid A biosynthetic process"/>
    <property type="evidence" value="ECO:0007669"/>
    <property type="project" value="UniProtKB-KW"/>
</dbReference>
<keyword evidence="7" id="KW-0448">Lipopolysaccharide biosynthesis</keyword>